<protein>
    <submittedName>
        <fullName evidence="1">Uncharacterized protein</fullName>
    </submittedName>
</protein>
<evidence type="ECO:0000313" key="1">
    <source>
        <dbReference type="EMBL" id="KKI49842.1"/>
    </source>
</evidence>
<sequence>MDCREPPHFCGGYSGVMQRKINNSNKQVKGAKEWKDV</sequence>
<evidence type="ECO:0000313" key="2">
    <source>
        <dbReference type="Proteomes" id="UP000034076"/>
    </source>
</evidence>
<name>A0A0M2NHD9_9FIRM</name>
<reference evidence="1 2" key="1">
    <citation type="submission" date="2015-04" db="EMBL/GenBank/DDBJ databases">
        <title>Draft genome sequence of bacteremic isolate Catabacter hongkongensis type strain HKU16T.</title>
        <authorList>
            <person name="Lau S.K."/>
            <person name="Teng J.L."/>
            <person name="Huang Y."/>
            <person name="Curreem S.O."/>
            <person name="Tsui S.K."/>
            <person name="Woo P.C."/>
        </authorList>
    </citation>
    <scope>NUCLEOTIDE SEQUENCE [LARGE SCALE GENOMIC DNA]</scope>
    <source>
        <strain evidence="1 2">HKU16</strain>
    </source>
</reference>
<dbReference type="EMBL" id="LAYJ01000116">
    <property type="protein sequence ID" value="KKI49842.1"/>
    <property type="molecule type" value="Genomic_DNA"/>
</dbReference>
<dbReference type="AlphaFoldDB" id="A0A0M2NHD9"/>
<proteinExistence type="predicted"/>
<comment type="caution">
    <text evidence="1">The sequence shown here is derived from an EMBL/GenBank/DDBJ whole genome shotgun (WGS) entry which is preliminary data.</text>
</comment>
<organism evidence="1 2">
    <name type="scientific">Christensenella hongkongensis</name>
    <dbReference type="NCBI Taxonomy" id="270498"/>
    <lineage>
        <taxon>Bacteria</taxon>
        <taxon>Bacillati</taxon>
        <taxon>Bacillota</taxon>
        <taxon>Clostridia</taxon>
        <taxon>Christensenellales</taxon>
        <taxon>Christensenellaceae</taxon>
        <taxon>Christensenella</taxon>
    </lineage>
</organism>
<keyword evidence="2" id="KW-1185">Reference proteome</keyword>
<gene>
    <name evidence="1" type="ORF">CHK_2650</name>
</gene>
<accession>A0A0M2NHD9</accession>
<dbReference type="Proteomes" id="UP000034076">
    <property type="component" value="Unassembled WGS sequence"/>
</dbReference>